<feature type="region of interest" description="Disordered" evidence="1">
    <location>
        <begin position="669"/>
        <end position="694"/>
    </location>
</feature>
<evidence type="ECO:0000313" key="2">
    <source>
        <dbReference type="EMBL" id="KJE95548.1"/>
    </source>
</evidence>
<organism evidence="2 3">
    <name type="scientific">Capsaspora owczarzaki (strain ATCC 30864)</name>
    <dbReference type="NCBI Taxonomy" id="595528"/>
    <lineage>
        <taxon>Eukaryota</taxon>
        <taxon>Filasterea</taxon>
        <taxon>Capsaspora</taxon>
    </lineage>
</organism>
<dbReference type="Proteomes" id="UP000008743">
    <property type="component" value="Unassembled WGS sequence"/>
</dbReference>
<name>A0A0D2WUF0_CAPO3</name>
<reference evidence="3" key="1">
    <citation type="submission" date="2011-02" db="EMBL/GenBank/DDBJ databases">
        <title>The Genome Sequence of Capsaspora owczarzaki ATCC 30864.</title>
        <authorList>
            <person name="Russ C."/>
            <person name="Cuomo C."/>
            <person name="Burger G."/>
            <person name="Gray M.W."/>
            <person name="Holland P.W.H."/>
            <person name="King N."/>
            <person name="Lang F.B.F."/>
            <person name="Roger A.J."/>
            <person name="Ruiz-Trillo I."/>
            <person name="Young S.K."/>
            <person name="Zeng Q."/>
            <person name="Gargeya S."/>
            <person name="Alvarado L."/>
            <person name="Berlin A."/>
            <person name="Chapman S.B."/>
            <person name="Chen Z."/>
            <person name="Freedman E."/>
            <person name="Gellesch M."/>
            <person name="Goldberg J."/>
            <person name="Griggs A."/>
            <person name="Gujja S."/>
            <person name="Heilman E."/>
            <person name="Heiman D."/>
            <person name="Howarth C."/>
            <person name="Mehta T."/>
            <person name="Neiman D."/>
            <person name="Pearson M."/>
            <person name="Roberts A."/>
            <person name="Saif S."/>
            <person name="Shea T."/>
            <person name="Shenoy N."/>
            <person name="Sisk P."/>
            <person name="Stolte C."/>
            <person name="Sykes S."/>
            <person name="White J."/>
            <person name="Yandava C."/>
            <person name="Haas B."/>
            <person name="Nusbaum C."/>
            <person name="Birren B."/>
        </authorList>
    </citation>
    <scope>NUCLEOTIDE SEQUENCE</scope>
    <source>
        <strain evidence="3">ATCC 30864</strain>
    </source>
</reference>
<proteinExistence type="predicted"/>
<sequence length="717" mass="77312">MRAVHCASRVVSRTPLAIAESAPSAANMAAMRPMLSTRTGANAAGESHEVVVERRRFVSSRQYSTSMSSLRATATATATATASKHAPKMQVRTPTDAPRRASAGPSGGETHHRRLVAPSNAPSPARHDGKKTHSELAQGRQTTTGAPAAKHQEAPSTVVPRWSTIFERIALAEHLPPASPAQTTGTPMPIPALHSRSMQQVSRDSRGAVTSNQKEIARLVVALDDGLAAVGAVLADCPKLSIHHVRLAFKACSVYDGVWEAVAMLERFCLGSPLPSRAATLSPPASLTPGFPGWLSRQLAEDEIQAAGGLLRLTSDITSPLIPMLLNQRSNPIFLDILRVVEQQQTEIRPVTELRLCAAALQGGQIEPVLQRLSHSNSTSAITSNPSFLPLLFEGLPRSKALAARQSTTIGLWTWAVASLARSSIALTAEGAQAILNYVRWMSESPEIGQDWSASTAHSDATSFSCSSCGHSLVNQPPSSAVLHKLVEAFTAVYQTRSNLTQTLLRLERFVRQNGPFDMVVDSSNVCHYYQSLRFCPSVLTRVLAEVPASTRVLIISARPTRFENLSSNMHTFVSEAYDDASIILGTLHCQLAFPDHPVTILSNDLLRDHYARLNGDLAIAFAKWCDLVRVGFSIRHPNAAQPTQAKMASAAFLSQLSNASVSLLHPPSIRPFPQHSKHPDGSSSWHLPFQDEAAEDAPSPLKWLCVRSREGQSSSA</sequence>
<gene>
    <name evidence="2" type="ORF">CAOG_005993</name>
</gene>
<feature type="compositionally biased region" description="Basic and acidic residues" evidence="1">
    <location>
        <begin position="125"/>
        <end position="134"/>
    </location>
</feature>
<dbReference type="PANTHER" id="PTHR13547">
    <property type="match status" value="1"/>
</dbReference>
<evidence type="ECO:0000256" key="1">
    <source>
        <dbReference type="SAM" id="MobiDB-lite"/>
    </source>
</evidence>
<dbReference type="GO" id="GO:0004526">
    <property type="term" value="F:ribonuclease P activity"/>
    <property type="evidence" value="ECO:0007669"/>
    <property type="project" value="TreeGrafter"/>
</dbReference>
<dbReference type="RefSeq" id="XP_004345583.1">
    <property type="nucleotide sequence ID" value="XM_004345533.2"/>
</dbReference>
<feature type="region of interest" description="Disordered" evidence="1">
    <location>
        <begin position="59"/>
        <end position="158"/>
    </location>
</feature>
<dbReference type="InParanoid" id="A0A0D2WUF0"/>
<dbReference type="OrthoDB" id="46913at2759"/>
<keyword evidence="3" id="KW-1185">Reference proteome</keyword>
<feature type="compositionally biased region" description="Low complexity" evidence="1">
    <location>
        <begin position="72"/>
        <end position="82"/>
    </location>
</feature>
<dbReference type="STRING" id="595528.A0A0D2WUF0"/>
<dbReference type="PANTHER" id="PTHR13547:SF1">
    <property type="entry name" value="MITOCHONDRIAL RIBONUCLEASE P CATALYTIC SUBUNIT"/>
    <property type="match status" value="1"/>
</dbReference>
<dbReference type="GO" id="GO:0001682">
    <property type="term" value="P:tRNA 5'-leader removal"/>
    <property type="evidence" value="ECO:0007669"/>
    <property type="project" value="TreeGrafter"/>
</dbReference>
<accession>A0A0D2WUF0</accession>
<protein>
    <submittedName>
        <fullName evidence="2">Uncharacterized protein</fullName>
    </submittedName>
</protein>
<evidence type="ECO:0000313" key="3">
    <source>
        <dbReference type="Proteomes" id="UP000008743"/>
    </source>
</evidence>
<dbReference type="AlphaFoldDB" id="A0A0D2WUF0"/>
<dbReference type="PhylomeDB" id="A0A0D2WUF0"/>
<dbReference type="Gene3D" id="3.40.50.11980">
    <property type="match status" value="1"/>
</dbReference>
<feature type="compositionally biased region" description="Polar residues" evidence="1">
    <location>
        <begin position="62"/>
        <end position="71"/>
    </location>
</feature>
<dbReference type="EMBL" id="KE346369">
    <property type="protein sequence ID" value="KJE95548.1"/>
    <property type="molecule type" value="Genomic_DNA"/>
</dbReference>